<proteinExistence type="predicted"/>
<dbReference type="InterPro" id="IPR002364">
    <property type="entry name" value="Quin_OxRdtase/zeta-crystal_CS"/>
</dbReference>
<dbReference type="GO" id="GO:0016651">
    <property type="term" value="F:oxidoreductase activity, acting on NAD(P)H"/>
    <property type="evidence" value="ECO:0007669"/>
    <property type="project" value="TreeGrafter"/>
</dbReference>
<dbReference type="Pfam" id="PF00107">
    <property type="entry name" value="ADH_zinc_N"/>
    <property type="match status" value="1"/>
</dbReference>
<dbReference type="Gene3D" id="3.90.180.10">
    <property type="entry name" value="Medium-chain alcohol dehydrogenases, catalytic domain"/>
    <property type="match status" value="1"/>
</dbReference>
<keyword evidence="2" id="KW-0560">Oxidoreductase</keyword>
<dbReference type="EMBL" id="JANBOJ010000397">
    <property type="protein sequence ID" value="KAJ1719452.1"/>
    <property type="molecule type" value="Genomic_DNA"/>
</dbReference>
<dbReference type="CDD" id="cd05276">
    <property type="entry name" value="p53_inducible_oxidoreductase"/>
    <property type="match status" value="1"/>
</dbReference>
<dbReference type="PANTHER" id="PTHR48106">
    <property type="entry name" value="QUINONE OXIDOREDUCTASE PIG3-RELATED"/>
    <property type="match status" value="1"/>
</dbReference>
<evidence type="ECO:0000256" key="2">
    <source>
        <dbReference type="ARBA" id="ARBA00023002"/>
    </source>
</evidence>
<dbReference type="Gene3D" id="3.40.50.720">
    <property type="entry name" value="NAD(P)-binding Rossmann-like Domain"/>
    <property type="match status" value="1"/>
</dbReference>
<sequence>MTASMKAVLLSRPGGVDQLHLGEAEKPTPKPNEILVKIHFFALNRMDSIQREGKYPVPPGASPILGVEIAGEVEAVGSDTTRFSVGDRVFGLLYGGAYAQYAVVDEGSAHPLGSLSMELASSLLECWYTAYQAIHYIGNIKCGDDVLIHAAAGGVGTAAIQLAKLAGARRIFITASRPEKLDYCRRLGATHPINYREQSFKDVVLAETGGRGVDVICDYLLASYFADNIECLARDGRMSLQGLMGGSVVDSINLAPLIYKRLRVEGSALRSRSLEYQRRLGDEFRRKVLPKIESGELKWHVDKVFDWEDIRDAHHLLEEAAFTGKIVVRVTDNAAPESD</sequence>
<dbReference type="Pfam" id="PF08240">
    <property type="entry name" value="ADH_N"/>
    <property type="match status" value="1"/>
</dbReference>
<evidence type="ECO:0000313" key="4">
    <source>
        <dbReference type="EMBL" id="KAJ1719452.1"/>
    </source>
</evidence>
<name>A0A9W7XUY0_9FUNG</name>
<organism evidence="4 5">
    <name type="scientific">Coemansia erecta</name>
    <dbReference type="NCBI Taxonomy" id="147472"/>
    <lineage>
        <taxon>Eukaryota</taxon>
        <taxon>Fungi</taxon>
        <taxon>Fungi incertae sedis</taxon>
        <taxon>Zoopagomycota</taxon>
        <taxon>Kickxellomycotina</taxon>
        <taxon>Kickxellomycetes</taxon>
        <taxon>Kickxellales</taxon>
        <taxon>Kickxellaceae</taxon>
        <taxon>Coemansia</taxon>
    </lineage>
</organism>
<dbReference type="Proteomes" id="UP001149813">
    <property type="component" value="Unassembled WGS sequence"/>
</dbReference>
<dbReference type="SUPFAM" id="SSF51735">
    <property type="entry name" value="NAD(P)-binding Rossmann-fold domains"/>
    <property type="match status" value="1"/>
</dbReference>
<feature type="domain" description="Enoyl reductase (ER)" evidence="3">
    <location>
        <begin position="14"/>
        <end position="328"/>
    </location>
</feature>
<comment type="caution">
    <text evidence="4">The sequence shown here is derived from an EMBL/GenBank/DDBJ whole genome shotgun (WGS) entry which is preliminary data.</text>
</comment>
<dbReference type="InterPro" id="IPR013154">
    <property type="entry name" value="ADH-like_N"/>
</dbReference>
<dbReference type="GO" id="GO:0008270">
    <property type="term" value="F:zinc ion binding"/>
    <property type="evidence" value="ECO:0007669"/>
    <property type="project" value="InterPro"/>
</dbReference>
<protein>
    <recommendedName>
        <fullName evidence="3">Enoyl reductase (ER) domain-containing protein</fullName>
    </recommendedName>
</protein>
<keyword evidence="5" id="KW-1185">Reference proteome</keyword>
<gene>
    <name evidence="4" type="ORF">LPJ53_005788</name>
</gene>
<accession>A0A9W7XUY0</accession>
<dbReference type="PANTHER" id="PTHR48106:SF18">
    <property type="entry name" value="QUINONE OXIDOREDUCTASE PIG3"/>
    <property type="match status" value="1"/>
</dbReference>
<dbReference type="GO" id="GO:0070402">
    <property type="term" value="F:NADPH binding"/>
    <property type="evidence" value="ECO:0007669"/>
    <property type="project" value="TreeGrafter"/>
</dbReference>
<evidence type="ECO:0000313" key="5">
    <source>
        <dbReference type="Proteomes" id="UP001149813"/>
    </source>
</evidence>
<dbReference type="InterPro" id="IPR013149">
    <property type="entry name" value="ADH-like_C"/>
</dbReference>
<dbReference type="InterPro" id="IPR011032">
    <property type="entry name" value="GroES-like_sf"/>
</dbReference>
<dbReference type="InterPro" id="IPR036291">
    <property type="entry name" value="NAD(P)-bd_dom_sf"/>
</dbReference>
<reference evidence="4" key="1">
    <citation type="submission" date="2022-07" db="EMBL/GenBank/DDBJ databases">
        <title>Phylogenomic reconstructions and comparative analyses of Kickxellomycotina fungi.</title>
        <authorList>
            <person name="Reynolds N.K."/>
            <person name="Stajich J.E."/>
            <person name="Barry K."/>
            <person name="Grigoriev I.V."/>
            <person name="Crous P."/>
            <person name="Smith M.E."/>
        </authorList>
    </citation>
    <scope>NUCLEOTIDE SEQUENCE</scope>
    <source>
        <strain evidence="4">NBRC 32514</strain>
    </source>
</reference>
<evidence type="ECO:0000256" key="1">
    <source>
        <dbReference type="ARBA" id="ARBA00022857"/>
    </source>
</evidence>
<dbReference type="SMART" id="SM00829">
    <property type="entry name" value="PKS_ER"/>
    <property type="match status" value="1"/>
</dbReference>
<evidence type="ECO:0000259" key="3">
    <source>
        <dbReference type="SMART" id="SM00829"/>
    </source>
</evidence>
<dbReference type="SUPFAM" id="SSF50129">
    <property type="entry name" value="GroES-like"/>
    <property type="match status" value="1"/>
</dbReference>
<dbReference type="PROSITE" id="PS01162">
    <property type="entry name" value="QOR_ZETA_CRYSTAL"/>
    <property type="match status" value="1"/>
</dbReference>
<dbReference type="AlphaFoldDB" id="A0A9W7XUY0"/>
<dbReference type="InterPro" id="IPR020843">
    <property type="entry name" value="ER"/>
</dbReference>
<dbReference type="NCBIfam" id="TIGR02824">
    <property type="entry name" value="quinone_pig3"/>
    <property type="match status" value="1"/>
</dbReference>
<dbReference type="OrthoDB" id="203908at2759"/>
<dbReference type="InterPro" id="IPR014189">
    <property type="entry name" value="Quinone_OxRdtase_PIG3"/>
</dbReference>
<keyword evidence="1" id="KW-0521">NADP</keyword>